<dbReference type="RefSeq" id="WP_050739601.1">
    <property type="nucleotide sequence ID" value="NZ_LGYO01000013.1"/>
</dbReference>
<organism evidence="1 2">
    <name type="scientific">Acetobacterium bakii</name>
    <dbReference type="NCBI Taxonomy" id="52689"/>
    <lineage>
        <taxon>Bacteria</taxon>
        <taxon>Bacillati</taxon>
        <taxon>Bacillota</taxon>
        <taxon>Clostridia</taxon>
        <taxon>Eubacteriales</taxon>
        <taxon>Eubacteriaceae</taxon>
        <taxon>Acetobacterium</taxon>
    </lineage>
</organism>
<accession>A0A0L6U1Q5</accession>
<gene>
    <name evidence="1" type="ORF">AKG39_06660</name>
</gene>
<comment type="caution">
    <text evidence="1">The sequence shown here is derived from an EMBL/GenBank/DDBJ whole genome shotgun (WGS) entry which is preliminary data.</text>
</comment>
<proteinExistence type="predicted"/>
<dbReference type="OrthoDB" id="2974776at2"/>
<name>A0A0L6U1Q5_9FIRM</name>
<reference evidence="2" key="1">
    <citation type="submission" date="2015-07" db="EMBL/GenBank/DDBJ databases">
        <title>Draft genome sequence of Acetobacterium bakii DSM 8293, a potential psychrophilic chemical producer through syngas fermentation.</title>
        <authorList>
            <person name="Song Y."/>
            <person name="Hwang S."/>
            <person name="Cho B.-K."/>
        </authorList>
    </citation>
    <scope>NUCLEOTIDE SEQUENCE [LARGE SCALE GENOMIC DNA]</scope>
    <source>
        <strain evidence="2">DSM 8239</strain>
    </source>
</reference>
<dbReference type="EMBL" id="LGYO01000013">
    <property type="protein sequence ID" value="KNZ42438.1"/>
    <property type="molecule type" value="Genomic_DNA"/>
</dbReference>
<evidence type="ECO:0000313" key="2">
    <source>
        <dbReference type="Proteomes" id="UP000036873"/>
    </source>
</evidence>
<dbReference type="Proteomes" id="UP000036873">
    <property type="component" value="Unassembled WGS sequence"/>
</dbReference>
<sequence length="144" mass="17108">MEKEREIDQHLEQFQDFCKQKSKVNEVKDSPIDQVVDLASCETSDEYINEIYKIDAYFDTFTDNEIKILQFIMYLGRDCKYNLIDTPFNNLETLMQSYFDGFELNQPINRSREINSITSKQPCVSDYFKRGFLELNKLQPTNLE</sequence>
<evidence type="ECO:0000313" key="1">
    <source>
        <dbReference type="EMBL" id="KNZ42438.1"/>
    </source>
</evidence>
<dbReference type="AlphaFoldDB" id="A0A0L6U1Q5"/>
<keyword evidence="2" id="KW-1185">Reference proteome</keyword>
<protein>
    <submittedName>
        <fullName evidence="1">Uncharacterized protein</fullName>
    </submittedName>
</protein>